<accession>A0A6P2CWF4</accession>
<dbReference type="InterPro" id="IPR029044">
    <property type="entry name" value="Nucleotide-diphossugar_trans"/>
</dbReference>
<protein>
    <submittedName>
        <fullName evidence="2">Glycosyl transferase family 2</fullName>
    </submittedName>
</protein>
<sequence>MKCAGPGLACRNTRRMQFREATRLRIRTGRARRGPRARARGRGPQPREPRVPGRGQPGARAARGAFLVLLNNDVVVTPGWLDRLVRCATAGPRPGLAGAVTNYAPPPVRRIRVHRPDRARRVRRGPGDRVRGPDPGGSAPDRVLPARAAPRVRARRTPRRGVRARVLRRRRPVPARAPGRVPAGRGPGLLRAPLREHHVPRPRGRHRETTGREPGPVPGQVGRRRGRQVRRAGRTVERPPWSRR</sequence>
<feature type="compositionally biased region" description="Basic residues" evidence="1">
    <location>
        <begin position="112"/>
        <end position="124"/>
    </location>
</feature>
<dbReference type="KEGG" id="gms:SOIL9_52290"/>
<evidence type="ECO:0000313" key="3">
    <source>
        <dbReference type="Proteomes" id="UP000464178"/>
    </source>
</evidence>
<dbReference type="AlphaFoldDB" id="A0A6P2CWF4"/>
<gene>
    <name evidence="2" type="ORF">SOIL9_52290</name>
</gene>
<feature type="compositionally biased region" description="Basic residues" evidence="1">
    <location>
        <begin position="222"/>
        <end position="233"/>
    </location>
</feature>
<keyword evidence="2" id="KW-0808">Transferase</keyword>
<evidence type="ECO:0000256" key="1">
    <source>
        <dbReference type="SAM" id="MobiDB-lite"/>
    </source>
</evidence>
<feature type="compositionally biased region" description="Low complexity" evidence="1">
    <location>
        <begin position="212"/>
        <end position="221"/>
    </location>
</feature>
<feature type="compositionally biased region" description="Low complexity" evidence="1">
    <location>
        <begin position="174"/>
        <end position="191"/>
    </location>
</feature>
<feature type="compositionally biased region" description="Basic residues" evidence="1">
    <location>
        <begin position="150"/>
        <end position="173"/>
    </location>
</feature>
<feature type="region of interest" description="Disordered" evidence="1">
    <location>
        <begin position="25"/>
        <end position="58"/>
    </location>
</feature>
<name>A0A6P2CWF4_9BACT</name>
<dbReference type="EMBL" id="LR593886">
    <property type="protein sequence ID" value="VTR92485.1"/>
    <property type="molecule type" value="Genomic_DNA"/>
</dbReference>
<organism evidence="2 3">
    <name type="scientific">Gemmata massiliana</name>
    <dbReference type="NCBI Taxonomy" id="1210884"/>
    <lineage>
        <taxon>Bacteria</taxon>
        <taxon>Pseudomonadati</taxon>
        <taxon>Planctomycetota</taxon>
        <taxon>Planctomycetia</taxon>
        <taxon>Gemmatales</taxon>
        <taxon>Gemmataceae</taxon>
        <taxon>Gemmata</taxon>
    </lineage>
</organism>
<feature type="compositionally biased region" description="Basic residues" evidence="1">
    <location>
        <begin position="25"/>
        <end position="41"/>
    </location>
</feature>
<keyword evidence="3" id="KW-1185">Reference proteome</keyword>
<dbReference type="Proteomes" id="UP000464178">
    <property type="component" value="Chromosome"/>
</dbReference>
<feature type="region of interest" description="Disordered" evidence="1">
    <location>
        <begin position="112"/>
        <end position="244"/>
    </location>
</feature>
<reference evidence="2 3" key="1">
    <citation type="submission" date="2019-05" db="EMBL/GenBank/DDBJ databases">
        <authorList>
            <consortium name="Science for Life Laboratories"/>
        </authorList>
    </citation>
    <scope>NUCLEOTIDE SEQUENCE [LARGE SCALE GENOMIC DNA]</scope>
    <source>
        <strain evidence="2">Soil9</strain>
    </source>
</reference>
<dbReference type="Gene3D" id="3.90.550.10">
    <property type="entry name" value="Spore Coat Polysaccharide Biosynthesis Protein SpsA, Chain A"/>
    <property type="match status" value="1"/>
</dbReference>
<dbReference type="SUPFAM" id="SSF53448">
    <property type="entry name" value="Nucleotide-diphospho-sugar transferases"/>
    <property type="match status" value="1"/>
</dbReference>
<dbReference type="GO" id="GO:0016740">
    <property type="term" value="F:transferase activity"/>
    <property type="evidence" value="ECO:0007669"/>
    <property type="project" value="UniProtKB-KW"/>
</dbReference>
<proteinExistence type="predicted"/>
<evidence type="ECO:0000313" key="2">
    <source>
        <dbReference type="EMBL" id="VTR92485.1"/>
    </source>
</evidence>